<accession>D4BFX3</accession>
<feature type="compositionally biased region" description="Basic and acidic residues" evidence="1">
    <location>
        <begin position="17"/>
        <end position="33"/>
    </location>
</feature>
<comment type="caution">
    <text evidence="2">The sequence shown here is derived from an EMBL/GenBank/DDBJ whole genome shotgun (WGS) entry which is preliminary data.</text>
</comment>
<protein>
    <submittedName>
        <fullName evidence="2">Uncharacterized protein</fullName>
    </submittedName>
</protein>
<dbReference type="Proteomes" id="UP000003880">
    <property type="component" value="Unassembled WGS sequence"/>
</dbReference>
<gene>
    <name evidence="2" type="ORF">CIT292_09143</name>
</gene>
<reference evidence="2 3" key="1">
    <citation type="submission" date="2010-02" db="EMBL/GenBank/DDBJ databases">
        <authorList>
            <person name="Weinstock G."/>
            <person name="Sodergren E."/>
            <person name="Clifton S."/>
            <person name="Fulton L."/>
            <person name="Fulton B."/>
            <person name="Courtney L."/>
            <person name="Fronick C."/>
            <person name="Harrison M."/>
            <person name="Strong C."/>
            <person name="Farmer C."/>
            <person name="Delahaunty K."/>
            <person name="Markovic C."/>
            <person name="Hall O."/>
            <person name="Minx P."/>
            <person name="Tomlinson C."/>
            <person name="Mitreva M."/>
            <person name="Nelson J."/>
            <person name="Hou S."/>
            <person name="Wollam A."/>
            <person name="Pepin K.H."/>
            <person name="Johnson M."/>
            <person name="Bhonagiri V."/>
            <person name="Zhang X."/>
            <person name="Suruliraj S."/>
            <person name="Warren W."/>
            <person name="Chinwalla A."/>
            <person name="Mardis E.R."/>
            <person name="Wilson R.K."/>
        </authorList>
    </citation>
    <scope>NUCLEOTIDE SEQUENCE [LARGE SCALE GENOMIC DNA]</scope>
    <source>
        <strain evidence="2 3">ATCC 29220</strain>
    </source>
</reference>
<name>D4BFX3_9ENTR</name>
<dbReference type="EMBL" id="ABWL02000016">
    <property type="protein sequence ID" value="EFE07260.1"/>
    <property type="molecule type" value="Genomic_DNA"/>
</dbReference>
<evidence type="ECO:0000313" key="3">
    <source>
        <dbReference type="Proteomes" id="UP000003880"/>
    </source>
</evidence>
<feature type="region of interest" description="Disordered" evidence="1">
    <location>
        <begin position="1"/>
        <end position="42"/>
    </location>
</feature>
<evidence type="ECO:0000313" key="2">
    <source>
        <dbReference type="EMBL" id="EFE07260.1"/>
    </source>
</evidence>
<evidence type="ECO:0000256" key="1">
    <source>
        <dbReference type="SAM" id="MobiDB-lite"/>
    </source>
</evidence>
<sequence length="42" mass="4605">MPDGATLIRPTGTVNVRRSDKRSASDATDDKGRSMLRPCCIR</sequence>
<organism evidence="2 3">
    <name type="scientific">Citrobacter youngae ATCC 29220</name>
    <dbReference type="NCBI Taxonomy" id="500640"/>
    <lineage>
        <taxon>Bacteria</taxon>
        <taxon>Pseudomonadati</taxon>
        <taxon>Pseudomonadota</taxon>
        <taxon>Gammaproteobacteria</taxon>
        <taxon>Enterobacterales</taxon>
        <taxon>Enterobacteriaceae</taxon>
        <taxon>Citrobacter</taxon>
        <taxon>Citrobacter freundii complex</taxon>
    </lineage>
</organism>
<proteinExistence type="predicted"/>
<dbReference type="AlphaFoldDB" id="D4BFX3"/>
<dbReference type="HOGENOM" id="CLU_3249258_0_0_6"/>